<dbReference type="InterPro" id="IPR013783">
    <property type="entry name" value="Ig-like_fold"/>
</dbReference>
<dbReference type="NCBIfam" id="TIGR02745">
    <property type="entry name" value="ccoG_rdxA_fixG"/>
    <property type="match status" value="1"/>
</dbReference>
<feature type="transmembrane region" description="Helical" evidence="8">
    <location>
        <begin position="238"/>
        <end position="255"/>
    </location>
</feature>
<evidence type="ECO:0000256" key="7">
    <source>
        <dbReference type="SAM" id="MobiDB-lite"/>
    </source>
</evidence>
<protein>
    <submittedName>
        <fullName evidence="10">Type cbb3 cytochrome oxidase biogenesis protein CcoG</fullName>
    </submittedName>
</protein>
<dbReference type="InterPro" id="IPR017896">
    <property type="entry name" value="4Fe4S_Fe-S-bd"/>
</dbReference>
<dbReference type="OrthoDB" id="9811700at2"/>
<dbReference type="PROSITE" id="PS00198">
    <property type="entry name" value="4FE4S_FER_1"/>
    <property type="match status" value="1"/>
</dbReference>
<reference evidence="10 11" key="1">
    <citation type="submission" date="2014-07" db="EMBL/GenBank/DDBJ databases">
        <authorList>
            <person name="McCorrison J."/>
            <person name="Sanka R."/>
            <person name="Torralba M."/>
            <person name="Gillis M."/>
            <person name="Haft D.H."/>
            <person name="Methe B."/>
            <person name="Sutton G."/>
            <person name="Nelson K.E."/>
        </authorList>
    </citation>
    <scope>NUCLEOTIDE SEQUENCE [LARGE SCALE GENOMIC DNA]</scope>
    <source>
        <strain evidence="10 11">DNF00040</strain>
    </source>
</reference>
<dbReference type="InterPro" id="IPR014116">
    <property type="entry name" value="Cyt_c_oxidase_cbb3_FixG"/>
</dbReference>
<dbReference type="PANTHER" id="PTHR30176:SF3">
    <property type="entry name" value="FERREDOXIN-TYPE PROTEIN NAPH"/>
    <property type="match status" value="1"/>
</dbReference>
<feature type="domain" description="4Fe-4S ferredoxin-type" evidence="9">
    <location>
        <begin position="299"/>
        <end position="327"/>
    </location>
</feature>
<name>A0A096AFV0_9BURK</name>
<accession>A0A096AFV0</accession>
<keyword evidence="5" id="KW-0408">Iron</keyword>
<evidence type="ECO:0000313" key="11">
    <source>
        <dbReference type="Proteomes" id="UP000029629"/>
    </source>
</evidence>
<dbReference type="Gene3D" id="2.60.40.10">
    <property type="entry name" value="Immunoglobulins"/>
    <property type="match status" value="1"/>
</dbReference>
<evidence type="ECO:0000313" key="10">
    <source>
        <dbReference type="EMBL" id="KGF29582.1"/>
    </source>
</evidence>
<dbReference type="PROSITE" id="PS51379">
    <property type="entry name" value="4FE4S_FER_2"/>
    <property type="match status" value="1"/>
</dbReference>
<dbReference type="InterPro" id="IPR051684">
    <property type="entry name" value="Electron_Trans/Redox"/>
</dbReference>
<feature type="transmembrane region" description="Helical" evidence="8">
    <location>
        <begin position="80"/>
        <end position="98"/>
    </location>
</feature>
<keyword evidence="11" id="KW-1185">Reference proteome</keyword>
<dbReference type="EMBL" id="JRNI01000037">
    <property type="protein sequence ID" value="KGF29582.1"/>
    <property type="molecule type" value="Genomic_DNA"/>
</dbReference>
<dbReference type="GO" id="GO:0005886">
    <property type="term" value="C:plasma membrane"/>
    <property type="evidence" value="ECO:0007669"/>
    <property type="project" value="TreeGrafter"/>
</dbReference>
<dbReference type="Pfam" id="PF13746">
    <property type="entry name" value="Fer4_18"/>
    <property type="match status" value="1"/>
</dbReference>
<dbReference type="eggNOG" id="COG0348">
    <property type="taxonomic scope" value="Bacteria"/>
</dbReference>
<keyword evidence="8" id="KW-1133">Transmembrane helix</keyword>
<evidence type="ECO:0000259" key="9">
    <source>
        <dbReference type="PROSITE" id="PS51379"/>
    </source>
</evidence>
<evidence type="ECO:0000256" key="5">
    <source>
        <dbReference type="ARBA" id="ARBA00023004"/>
    </source>
</evidence>
<gene>
    <name evidence="10" type="ORF">HMPREF2130_08585</name>
</gene>
<keyword evidence="1" id="KW-0813">Transport</keyword>
<dbReference type="SUPFAM" id="SSF54862">
    <property type="entry name" value="4Fe-4S ferredoxins"/>
    <property type="match status" value="1"/>
</dbReference>
<keyword evidence="2" id="KW-0004">4Fe-4S</keyword>
<feature type="transmembrane region" description="Helical" evidence="8">
    <location>
        <begin position="127"/>
        <end position="148"/>
    </location>
</feature>
<dbReference type="InterPro" id="IPR032879">
    <property type="entry name" value="FixG_C"/>
</dbReference>
<organism evidence="10 11">
    <name type="scientific">Oligella urethralis DNF00040</name>
    <dbReference type="NCBI Taxonomy" id="1401065"/>
    <lineage>
        <taxon>Bacteria</taxon>
        <taxon>Pseudomonadati</taxon>
        <taxon>Pseudomonadota</taxon>
        <taxon>Betaproteobacteria</taxon>
        <taxon>Burkholderiales</taxon>
        <taxon>Alcaligenaceae</taxon>
        <taxon>Oligella</taxon>
    </lineage>
</organism>
<keyword evidence="8" id="KW-0472">Membrane</keyword>
<dbReference type="AlphaFoldDB" id="A0A096AFV0"/>
<dbReference type="GO" id="GO:0051539">
    <property type="term" value="F:4 iron, 4 sulfur cluster binding"/>
    <property type="evidence" value="ECO:0007669"/>
    <property type="project" value="UniProtKB-KW"/>
</dbReference>
<proteinExistence type="predicted"/>
<feature type="transmembrane region" description="Helical" evidence="8">
    <location>
        <begin position="383"/>
        <end position="402"/>
    </location>
</feature>
<sequence length="521" mass="59959">MSEDKSQKPSEQPQAVPEWQPQAAESHSQHAANAKSKAQRKPKTAVVGHIPSNLDGDEVEFVDLTQKIYMRSVKGRFNNWRIALIWFTQVLFYGLPWINWDGRQSVLFDLVERKFYLFGLVLWPQDVFYLAIILIVSAYGLFLFTAIAGRLFCGYACPQTVYTEIFMYIEKWVEGDRVQRMRLDEAPMSARKFRIKATKHILWVLVGFWTGFTFVAYFSPIRELFPNLLKLDLGFWEWFWIFLYGGFCWLAAGFLRENVCRYMCPYARFQSVMVDADTMIVTYDQKRGEPRGKRSKKADLEALGLGDCIDCTLCVQVCPTGIDIRNGLQYMCIGCGACIDACDDVMDKMNYPRGLIRYTSENSIKMGLTKKEERKRLFKPRTLVYLTLLVIFITSIVTSLALRNELRFDVVRDRNSLGREVPGGYYENVYRVLLVNMSSETREFRIDAVSPALSQLDVNLENSGSNTIVVSPRTNQWIPLIVRAPVEGSAVGRYDMDFHVRSIDEGKELKIDKSSSFFVPE</sequence>
<dbReference type="GO" id="GO:0046872">
    <property type="term" value="F:metal ion binding"/>
    <property type="evidence" value="ECO:0007669"/>
    <property type="project" value="UniProtKB-KW"/>
</dbReference>
<dbReference type="Pfam" id="PF12801">
    <property type="entry name" value="Fer4_5"/>
    <property type="match status" value="1"/>
</dbReference>
<evidence type="ECO:0000256" key="1">
    <source>
        <dbReference type="ARBA" id="ARBA00022448"/>
    </source>
</evidence>
<evidence type="ECO:0000256" key="6">
    <source>
        <dbReference type="ARBA" id="ARBA00023014"/>
    </source>
</evidence>
<dbReference type="InterPro" id="IPR017900">
    <property type="entry name" value="4Fe4S_Fe_S_CS"/>
</dbReference>
<evidence type="ECO:0000256" key="8">
    <source>
        <dbReference type="SAM" id="Phobius"/>
    </source>
</evidence>
<evidence type="ECO:0000256" key="4">
    <source>
        <dbReference type="ARBA" id="ARBA00022982"/>
    </source>
</evidence>
<comment type="caution">
    <text evidence="10">The sequence shown here is derived from an EMBL/GenBank/DDBJ whole genome shotgun (WGS) entry which is preliminary data.</text>
</comment>
<keyword evidence="3" id="KW-0479">Metal-binding</keyword>
<dbReference type="Pfam" id="PF11614">
    <property type="entry name" value="FixG_C"/>
    <property type="match status" value="1"/>
</dbReference>
<feature type="transmembrane region" description="Helical" evidence="8">
    <location>
        <begin position="201"/>
        <end position="218"/>
    </location>
</feature>
<keyword evidence="6" id="KW-0411">Iron-sulfur</keyword>
<keyword evidence="8" id="KW-0812">Transmembrane</keyword>
<dbReference type="PANTHER" id="PTHR30176">
    <property type="entry name" value="FERREDOXIN-TYPE PROTEIN NAPH"/>
    <property type="match status" value="1"/>
</dbReference>
<dbReference type="RefSeq" id="WP_036560023.1">
    <property type="nucleotide sequence ID" value="NZ_JRNI01000037.1"/>
</dbReference>
<evidence type="ECO:0000256" key="2">
    <source>
        <dbReference type="ARBA" id="ARBA00022485"/>
    </source>
</evidence>
<keyword evidence="4" id="KW-0249">Electron transport</keyword>
<evidence type="ECO:0000256" key="3">
    <source>
        <dbReference type="ARBA" id="ARBA00022723"/>
    </source>
</evidence>
<feature type="region of interest" description="Disordered" evidence="7">
    <location>
        <begin position="1"/>
        <end position="49"/>
    </location>
</feature>
<dbReference type="Proteomes" id="UP000029629">
    <property type="component" value="Unassembled WGS sequence"/>
</dbReference>